<organism evidence="1 2">
    <name type="scientific">Diplogelasinospora grovesii</name>
    <dbReference type="NCBI Taxonomy" id="303347"/>
    <lineage>
        <taxon>Eukaryota</taxon>
        <taxon>Fungi</taxon>
        <taxon>Dikarya</taxon>
        <taxon>Ascomycota</taxon>
        <taxon>Pezizomycotina</taxon>
        <taxon>Sordariomycetes</taxon>
        <taxon>Sordariomycetidae</taxon>
        <taxon>Sordariales</taxon>
        <taxon>Diplogelasinosporaceae</taxon>
        <taxon>Diplogelasinospora</taxon>
    </lineage>
</organism>
<evidence type="ECO:0000313" key="2">
    <source>
        <dbReference type="Proteomes" id="UP001303473"/>
    </source>
</evidence>
<name>A0AAN6NBP5_9PEZI</name>
<proteinExistence type="predicted"/>
<dbReference type="Proteomes" id="UP001303473">
    <property type="component" value="Unassembled WGS sequence"/>
</dbReference>
<dbReference type="EMBL" id="MU853777">
    <property type="protein sequence ID" value="KAK3942089.1"/>
    <property type="molecule type" value="Genomic_DNA"/>
</dbReference>
<evidence type="ECO:0000313" key="1">
    <source>
        <dbReference type="EMBL" id="KAK3942089.1"/>
    </source>
</evidence>
<dbReference type="Gene3D" id="1.10.530.10">
    <property type="match status" value="1"/>
</dbReference>
<reference evidence="2" key="1">
    <citation type="journal article" date="2023" name="Mol. Phylogenet. Evol.">
        <title>Genome-scale phylogeny and comparative genomics of the fungal order Sordariales.</title>
        <authorList>
            <person name="Hensen N."/>
            <person name="Bonometti L."/>
            <person name="Westerberg I."/>
            <person name="Brannstrom I.O."/>
            <person name="Guillou S."/>
            <person name="Cros-Aarteil S."/>
            <person name="Calhoun S."/>
            <person name="Haridas S."/>
            <person name="Kuo A."/>
            <person name="Mondo S."/>
            <person name="Pangilinan J."/>
            <person name="Riley R."/>
            <person name="LaButti K."/>
            <person name="Andreopoulos B."/>
            <person name="Lipzen A."/>
            <person name="Chen C."/>
            <person name="Yan M."/>
            <person name="Daum C."/>
            <person name="Ng V."/>
            <person name="Clum A."/>
            <person name="Steindorff A."/>
            <person name="Ohm R.A."/>
            <person name="Martin F."/>
            <person name="Silar P."/>
            <person name="Natvig D.O."/>
            <person name="Lalanne C."/>
            <person name="Gautier V."/>
            <person name="Ament-Velasquez S.L."/>
            <person name="Kruys A."/>
            <person name="Hutchinson M.I."/>
            <person name="Powell A.J."/>
            <person name="Barry K."/>
            <person name="Miller A.N."/>
            <person name="Grigoriev I.V."/>
            <person name="Debuchy R."/>
            <person name="Gladieux P."/>
            <person name="Hiltunen Thoren M."/>
            <person name="Johannesson H."/>
        </authorList>
    </citation>
    <scope>NUCLEOTIDE SEQUENCE [LARGE SCALE GENOMIC DNA]</scope>
    <source>
        <strain evidence="2">CBS 340.73</strain>
    </source>
</reference>
<keyword evidence="2" id="KW-1185">Reference proteome</keyword>
<accession>A0AAN6NBP5</accession>
<protein>
    <submittedName>
        <fullName evidence="1">Uncharacterized protein</fullName>
    </submittedName>
</protein>
<gene>
    <name evidence="1" type="ORF">QBC46DRAFT_457884</name>
</gene>
<sequence>MVNKSILASVSVSGQFAKPSVSPTDGASAAQNPDAYTFFKGDGSKGAGWPTQDQWINFNDMFDRNSKVMGQGCTAGVTPTTTDEIDTIKSAIQSVASAAAIDPRFVLATVMQESNGCVRVPGTPSGEAGVFNPGLMQSFKGTGTCNVNNTQQINPCPPDQITQMIVDGTQGVNTPDASGKDALQGGLVQQINAQTTADANGQIYYKAARAYNSGAISADGVLETAGQCGPPRTFGVPCYSSDIANRMMGWVSAPTGCDLKPAASC</sequence>
<dbReference type="AlphaFoldDB" id="A0AAN6NBP5"/>
<comment type="caution">
    <text evidence="1">The sequence shown here is derived from an EMBL/GenBank/DDBJ whole genome shotgun (WGS) entry which is preliminary data.</text>
</comment>